<gene>
    <name evidence="7" type="ORF">CTZ24_21055</name>
    <name evidence="6" type="ORF">Q3404_19220</name>
</gene>
<evidence type="ECO:0000256" key="2">
    <source>
        <dbReference type="ARBA" id="ARBA00023015"/>
    </source>
</evidence>
<dbReference type="SUPFAM" id="SSF53850">
    <property type="entry name" value="Periplasmic binding protein-like II"/>
    <property type="match status" value="1"/>
</dbReference>
<keyword evidence="2" id="KW-0805">Transcription regulation</keyword>
<dbReference type="InterPro" id="IPR050176">
    <property type="entry name" value="LTTR"/>
</dbReference>
<keyword evidence="3" id="KW-0238">DNA-binding</keyword>
<evidence type="ECO:0000259" key="5">
    <source>
        <dbReference type="PROSITE" id="PS50931"/>
    </source>
</evidence>
<dbReference type="PROSITE" id="PS50931">
    <property type="entry name" value="HTH_LYSR"/>
    <property type="match status" value="1"/>
</dbReference>
<dbReference type="Gene3D" id="1.10.10.10">
    <property type="entry name" value="Winged helix-like DNA-binding domain superfamily/Winged helix DNA-binding domain"/>
    <property type="match status" value="1"/>
</dbReference>
<reference evidence="7" key="2">
    <citation type="journal article" date="2020" name="Environ. Microbiol.">
        <title>The extreme plant-growth-promoting properties of Pantoea phytobeneficialis MSR2 revealed by functional and genomic analysis.</title>
        <authorList>
            <person name="Nascimento F.X."/>
            <person name="Hernandez A.G."/>
            <person name="Glick B.R."/>
            <person name="Rossi M.J."/>
        </authorList>
    </citation>
    <scope>NUCLEOTIDE SEQUENCE</scope>
    <source>
        <strain evidence="7">MSR2</strain>
    </source>
</reference>
<sequence length="293" mass="31308">MEKVPISLDSDALRSFVLGIETGSFALAAQQLCRSTSAVSAQLKKLEQQCGTPLVEKRGRHLVLTPGGEILMSYARRLLTLNDEAWRAVRGELLQGDVRIGMQEDFGESLMPGILGPFSRQHAGVRISARVDRNQPLLQAIATDSLDMALLWQGDNLPASSERLGQCPLAWIAAAEWDVAALLACGEPLPLVMFEAPCLMRTRAIAALEQAGVAWRVVFTSHSLSGVWAAVRAGLGVTLRSQIGLPAGLRVINGQLPTPGTLGIALLQKNSADPAQQLLGQLMAEAVSGYLLS</sequence>
<geneLocation type="plasmid" evidence="8">
    <name>pmsr2a</name>
</geneLocation>
<protein>
    <submittedName>
        <fullName evidence="7">LysR family transcriptional regulator</fullName>
    </submittedName>
    <submittedName>
        <fullName evidence="6">LysR substrate-binding domain-containing protein</fullName>
    </submittedName>
</protein>
<feature type="domain" description="HTH lysR-type" evidence="5">
    <location>
        <begin position="8"/>
        <end position="65"/>
    </location>
</feature>
<dbReference type="KEGG" id="ppho:CTZ24_21055"/>
<reference evidence="6" key="3">
    <citation type="submission" date="2023-07" db="EMBL/GenBank/DDBJ databases">
        <title>The extreme plant-growth-promoting properties of Pantoea phytobeneficialis PF55 revealed by functional and genomic analysis.</title>
        <authorList>
            <person name="Nascimento F.X."/>
            <person name="Marcio R.J."/>
        </authorList>
    </citation>
    <scope>NUCLEOTIDE SEQUENCE</scope>
    <source>
        <strain evidence="6">PF55</strain>
    </source>
</reference>
<comment type="similarity">
    <text evidence="1">Belongs to the LysR transcriptional regulatory family.</text>
</comment>
<dbReference type="InterPro" id="IPR000847">
    <property type="entry name" value="LysR_HTH_N"/>
</dbReference>
<organism evidence="7 8">
    <name type="scientific">Pantoea phytobeneficialis</name>
    <dbReference type="NCBI Taxonomy" id="2052056"/>
    <lineage>
        <taxon>Bacteria</taxon>
        <taxon>Pseudomonadati</taxon>
        <taxon>Pseudomonadota</taxon>
        <taxon>Gammaproteobacteria</taxon>
        <taxon>Enterobacterales</taxon>
        <taxon>Erwiniaceae</taxon>
        <taxon>Pantoea</taxon>
    </lineage>
</organism>
<evidence type="ECO:0000313" key="8">
    <source>
        <dbReference type="Proteomes" id="UP000424872"/>
    </source>
</evidence>
<keyword evidence="9" id="KW-1185">Reference proteome</keyword>
<dbReference type="GO" id="GO:0003677">
    <property type="term" value="F:DNA binding"/>
    <property type="evidence" value="ECO:0007669"/>
    <property type="project" value="UniProtKB-KW"/>
</dbReference>
<dbReference type="AlphaFoldDB" id="A0AAP9KRD5"/>
<evidence type="ECO:0000256" key="3">
    <source>
        <dbReference type="ARBA" id="ARBA00023125"/>
    </source>
</evidence>
<dbReference type="PANTHER" id="PTHR30579:SF7">
    <property type="entry name" value="HTH-TYPE TRANSCRIPTIONAL REGULATOR LRHA-RELATED"/>
    <property type="match status" value="1"/>
</dbReference>
<evidence type="ECO:0000313" key="6">
    <source>
        <dbReference type="EMBL" id="MDO6408703.1"/>
    </source>
</evidence>
<dbReference type="SUPFAM" id="SSF46785">
    <property type="entry name" value="Winged helix' DNA-binding domain"/>
    <property type="match status" value="1"/>
</dbReference>
<dbReference type="InterPro" id="IPR005119">
    <property type="entry name" value="LysR_subst-bd"/>
</dbReference>
<name>A0AAP9KRD5_9GAMM</name>
<dbReference type="EMBL" id="CP024637">
    <property type="protein sequence ID" value="QGR08954.1"/>
    <property type="molecule type" value="Genomic_DNA"/>
</dbReference>
<dbReference type="Proteomes" id="UP000424872">
    <property type="component" value="Plasmid pMSR2A"/>
</dbReference>
<dbReference type="Proteomes" id="UP001171299">
    <property type="component" value="Unassembled WGS sequence"/>
</dbReference>
<dbReference type="Gene3D" id="3.40.190.10">
    <property type="entry name" value="Periplasmic binding protein-like II"/>
    <property type="match status" value="2"/>
</dbReference>
<dbReference type="PANTHER" id="PTHR30579">
    <property type="entry name" value="TRANSCRIPTIONAL REGULATOR"/>
    <property type="match status" value="1"/>
</dbReference>
<dbReference type="InterPro" id="IPR036388">
    <property type="entry name" value="WH-like_DNA-bd_sf"/>
</dbReference>
<dbReference type="InterPro" id="IPR036390">
    <property type="entry name" value="WH_DNA-bd_sf"/>
</dbReference>
<keyword evidence="7" id="KW-0614">Plasmid</keyword>
<geneLocation type="plasmid" evidence="7">
    <name>pMSR2A</name>
</geneLocation>
<dbReference type="Pfam" id="PF00126">
    <property type="entry name" value="HTH_1"/>
    <property type="match status" value="1"/>
</dbReference>
<dbReference type="EMBL" id="JAUOOM010000021">
    <property type="protein sequence ID" value="MDO6408703.1"/>
    <property type="molecule type" value="Genomic_DNA"/>
</dbReference>
<proteinExistence type="inferred from homology"/>
<evidence type="ECO:0000256" key="1">
    <source>
        <dbReference type="ARBA" id="ARBA00009437"/>
    </source>
</evidence>
<dbReference type="RefSeq" id="WP_208726241.1">
    <property type="nucleotide sequence ID" value="NZ_CP024637.1"/>
</dbReference>
<evidence type="ECO:0000313" key="7">
    <source>
        <dbReference type="EMBL" id="QGR08954.1"/>
    </source>
</evidence>
<accession>A0AAP9KRD5</accession>
<dbReference type="Pfam" id="PF03466">
    <property type="entry name" value="LysR_substrate"/>
    <property type="match status" value="1"/>
</dbReference>
<dbReference type="GO" id="GO:0003700">
    <property type="term" value="F:DNA-binding transcription factor activity"/>
    <property type="evidence" value="ECO:0007669"/>
    <property type="project" value="InterPro"/>
</dbReference>
<evidence type="ECO:0000256" key="4">
    <source>
        <dbReference type="ARBA" id="ARBA00023163"/>
    </source>
</evidence>
<keyword evidence="4" id="KW-0804">Transcription</keyword>
<reference evidence="8" key="1">
    <citation type="submission" date="2017-11" db="EMBL/GenBank/DDBJ databases">
        <title>Genome sequence of Pantoea sp. MSR2.</title>
        <authorList>
            <person name="Nascimento F.X."/>
        </authorList>
    </citation>
    <scope>NUCLEOTIDE SEQUENCE [LARGE SCALE GENOMIC DNA]</scope>
    <source>
        <strain evidence="8">MSR2</strain>
        <plasmid evidence="8">pmsr2a</plasmid>
    </source>
</reference>
<evidence type="ECO:0000313" key="9">
    <source>
        <dbReference type="Proteomes" id="UP001171299"/>
    </source>
</evidence>